<reference evidence="1 2" key="1">
    <citation type="submission" date="2020-10" db="EMBL/GenBank/DDBJ databases">
        <title>Sequencing the genomes of 1000 actinobacteria strains.</title>
        <authorList>
            <person name="Klenk H.-P."/>
        </authorList>
    </citation>
    <scope>NUCLEOTIDE SEQUENCE [LARGE SCALE GENOMIC DNA]</scope>
    <source>
        <strain evidence="1 2">DSM 43748</strain>
    </source>
</reference>
<gene>
    <name evidence="1" type="ORF">H4W81_002883</name>
</gene>
<comment type="caution">
    <text evidence="1">The sequence shown here is derived from an EMBL/GenBank/DDBJ whole genome shotgun (WGS) entry which is preliminary data.</text>
</comment>
<name>A0ABR9KDL7_9ACTN</name>
<dbReference type="Proteomes" id="UP000661607">
    <property type="component" value="Unassembled WGS sequence"/>
</dbReference>
<organism evidence="1 2">
    <name type="scientific">Nonomuraea africana</name>
    <dbReference type="NCBI Taxonomy" id="46171"/>
    <lineage>
        <taxon>Bacteria</taxon>
        <taxon>Bacillati</taxon>
        <taxon>Actinomycetota</taxon>
        <taxon>Actinomycetes</taxon>
        <taxon>Streptosporangiales</taxon>
        <taxon>Streptosporangiaceae</taxon>
        <taxon>Nonomuraea</taxon>
    </lineage>
</organism>
<evidence type="ECO:0000313" key="1">
    <source>
        <dbReference type="EMBL" id="MBE1560104.1"/>
    </source>
</evidence>
<dbReference type="EMBL" id="JADBEF010000001">
    <property type="protein sequence ID" value="MBE1560104.1"/>
    <property type="molecule type" value="Genomic_DNA"/>
</dbReference>
<protein>
    <submittedName>
        <fullName evidence="1">Uncharacterized protein</fullName>
    </submittedName>
</protein>
<proteinExistence type="predicted"/>
<keyword evidence="2" id="KW-1185">Reference proteome</keyword>
<sequence length="43" mass="4613">MGVAQGSMVTAQRKSVADPPDHLVGVAFKRAHGRTPSVWRHSS</sequence>
<evidence type="ECO:0000313" key="2">
    <source>
        <dbReference type="Proteomes" id="UP000661607"/>
    </source>
</evidence>
<accession>A0ABR9KDL7</accession>